<evidence type="ECO:0000256" key="2">
    <source>
        <dbReference type="ARBA" id="ARBA00004906"/>
    </source>
</evidence>
<dbReference type="OrthoDB" id="432354at2759"/>
<sequence>MFCCKAAGPAPGEPMMVTAETATATAPAWGDWMGAWKAEAGQTDVEQDRLSRAQAAFGGETLARMKDINVLIIGCRGVGRAHYVLQHYLRWYTVYLLATIASGTLLMKAFEPQLPILDAFYLAVSSVSETGLSTINFPASRFSTQLITFALIILGSPMLLSIVPVALRLRVMQRRASSSLEEEERAEAQAEAESIRRAAAGELPLPEPGLIRSQFLASLTRQRSGGAAFFGVMTSEADERLALRVILFLVLSYWVLVQVLGFLALWLILSASGDQGLSGGDTCWAALFMATSAFHNAGLITIPAGLPLSGSSIAAPLLSVLMVLILCGNTCFPMVLRFLVWVFRRCSPSKDKRILTLLLKYPRTCYTYMFPNYATWWLSFVTLLLIAVQILALCVVDLWAVPANNADEAAMLKDLTMHERFLAIIFQSVSTRTAGFNVVDLSQLSPTSAFVFCVCMWISVCPLVVVMRSTIRVSESHLGEMQEQKEVAGSLQRQMSTFIHQYSFLLLVLFFVVILAETFNQSEEWVSASFLPIIFEFCSAYGTVGLSMTGGRFSGADLCAVSKLCLTLVMFLGRLRGLPERVNRPHFPVWHGGGRTREFPWRRGRKLGEPCKAYDEARCKAVQSLHQKRCDEVEAAKNLILSNVGSVRVWDPSPTRHEDRGANFYLTETSIGKPRAAECLAQLKSLNPYCKVEVLDCEEAKLPDCLAEADVLSTGRGYGAVVVTELLPSQTLVALNSAARSRGVAFMLAVNSGVTASIFSDFGPRHVITDEDGEPTQMLAVAAAEVVTVGGIVKVSGAKDGDKVVVLTLASDHTLQDGDIVTLDDMRGVLASLNTRQLKVRRLGLLSPSDAKVDIKDVAVKEMLKSSTTEVLANFAKQYDYYKSEFDAAGSEGKFKQREITLFNRLVLDFEDPADLDKFSAYQSGGLVNSVKPSVTKEYQSLEQSLVHTLNPQMMDQEAWHAGEGCWVQLALAAALRFRDEKGRWPGLNDEADAKDLAAAAQALSEENKAKEGACWLQKVEWGFPNGEAVEDMDRMEARFRRFSLLFETELTGFCAFLGGAVAQEVIKKTGKFAPIEQWLHHDDSSLLPATISGSGDYAGSRYAYQAAVLGPAFMQLISQQKVFLVGCGALGCEYLKGLALMGACSAPGSKLIVTDMDTIEVSNLSRQFLFRQADVGSSKSLSAARVVKGWNPDLQVQALEKGVGTTSEDFFDDQFWAPLDMCWNALDNVVARRYTDSCCVWYGLPLLESGTLGTKCNSDVFLPGQTKSYNDGVESDANETQIAMCTLRSFPYLPLHCIEFAKQAYFSDYMEFAPQQYEAFRKDPAGFFEQLDAMGDAEQLKSLKMIKGYIELQKHGAVDFEVCIRTAFSHYCRDFVTSIRDLVHSCDDIEKSSGKPFWTGTKRRPVEAAWNASDPPPEALEYLYATANCYAFIWKVPFIRNRGEFQNVVAKLGLQVPEWVPSGERPKVESEENDGDKVDPNEIETLKGELYAFDPKTLQPCEAHDFEKDDDSNFHIDFMTVGTNLRASNYDIKHTDRAQVKVTAGRIIPALATTTAMICGLVDVEFMKLVLGMHKTEGALDKFYNANVNLATGSQAMNLFRPEPAVKKKTNLSGSLSEFTVWDQVSVEGEISLEELVLQLEQRLGGKVLRLLPPGDDKVCVYDHTQVAKLGWKIDVQEGGQVVIEPDAVFVAWPQLRMAVQMLQKLPEGAARKNFENQVQSCVRSLQAVKDSFAARFKGPASQAYVDVARPSDEEAEKQKYFDAVFAKRSYLPLQAYMQNSNGEEADVPLIRYTFRK</sequence>
<evidence type="ECO:0000313" key="13">
    <source>
        <dbReference type="EMBL" id="CAE8593944.1"/>
    </source>
</evidence>
<feature type="transmembrane region" description="Helical" evidence="10">
    <location>
        <begin position="445"/>
        <end position="466"/>
    </location>
</feature>
<dbReference type="Gene3D" id="1.10.10.2660">
    <property type="entry name" value="Ubiquitin-activating enzyme E1, SCCH domain"/>
    <property type="match status" value="1"/>
</dbReference>
<dbReference type="GO" id="GO:0016567">
    <property type="term" value="P:protein ubiquitination"/>
    <property type="evidence" value="ECO:0007669"/>
    <property type="project" value="UniProtKB-UniPathway"/>
</dbReference>
<evidence type="ECO:0008006" key="15">
    <source>
        <dbReference type="Google" id="ProtNLM"/>
    </source>
</evidence>
<dbReference type="GO" id="GO:0008641">
    <property type="term" value="F:ubiquitin-like modifier activating enzyme activity"/>
    <property type="evidence" value="ECO:0007669"/>
    <property type="project" value="InterPro"/>
</dbReference>
<comment type="caution">
    <text evidence="13">The sequence shown here is derived from an EMBL/GenBank/DDBJ whole genome shotgun (WGS) entry which is preliminary data.</text>
</comment>
<keyword evidence="5 10" id="KW-0812">Transmembrane</keyword>
<dbReference type="EMBL" id="CAJNNV010006688">
    <property type="protein sequence ID" value="CAE8593944.1"/>
    <property type="molecule type" value="Genomic_DNA"/>
</dbReference>
<evidence type="ECO:0000256" key="3">
    <source>
        <dbReference type="ARBA" id="ARBA00005673"/>
    </source>
</evidence>
<dbReference type="Pfam" id="PF00899">
    <property type="entry name" value="ThiF"/>
    <property type="match status" value="1"/>
</dbReference>
<dbReference type="GO" id="GO:0008324">
    <property type="term" value="F:monoatomic cation transmembrane transporter activity"/>
    <property type="evidence" value="ECO:0007669"/>
    <property type="project" value="InterPro"/>
</dbReference>
<feature type="transmembrane region" description="Helical" evidence="10">
    <location>
        <begin position="502"/>
        <end position="519"/>
    </location>
</feature>
<accession>A0A813E518</accession>
<dbReference type="Gene3D" id="3.40.50.12550">
    <property type="entry name" value="Ubiquitin-activating enzyme E1, inactive adenylation domain, subdomain 2"/>
    <property type="match status" value="1"/>
</dbReference>
<keyword evidence="14" id="KW-1185">Reference proteome</keyword>
<feature type="transmembrane region" description="Helical" evidence="10">
    <location>
        <begin position="145"/>
        <end position="167"/>
    </location>
</feature>
<dbReference type="InterPro" id="IPR035985">
    <property type="entry name" value="Ubiquitin-activating_enz"/>
</dbReference>
<keyword evidence="7" id="KW-0406">Ion transport</keyword>
<name>A0A813E518_POLGL</name>
<dbReference type="Pfam" id="PF10585">
    <property type="entry name" value="UBA_E1_SCCH"/>
    <property type="match status" value="1"/>
</dbReference>
<organism evidence="13 14">
    <name type="scientific">Polarella glacialis</name>
    <name type="common">Dinoflagellate</name>
    <dbReference type="NCBI Taxonomy" id="89957"/>
    <lineage>
        <taxon>Eukaryota</taxon>
        <taxon>Sar</taxon>
        <taxon>Alveolata</taxon>
        <taxon>Dinophyceae</taxon>
        <taxon>Suessiales</taxon>
        <taxon>Suessiaceae</taxon>
        <taxon>Polarella</taxon>
    </lineage>
</organism>
<dbReference type="InterPro" id="IPR000594">
    <property type="entry name" value="ThiF_NAD_FAD-bd"/>
</dbReference>
<gene>
    <name evidence="13" type="ORF">PGLA1383_LOCUS12521</name>
</gene>
<feature type="compositionally biased region" description="Basic and acidic residues" evidence="9">
    <location>
        <begin position="1465"/>
        <end position="1481"/>
    </location>
</feature>
<feature type="transmembrane region" description="Helical" evidence="10">
    <location>
        <begin position="245"/>
        <end position="269"/>
    </location>
</feature>
<evidence type="ECO:0000259" key="12">
    <source>
        <dbReference type="Pfam" id="PF10585"/>
    </source>
</evidence>
<dbReference type="UniPathway" id="UPA00143"/>
<dbReference type="PANTHER" id="PTHR31064:SF30">
    <property type="entry name" value="HIGH-AFFINITY POTASSIUM TRANSPORT PROTEIN-RELATED"/>
    <property type="match status" value="1"/>
</dbReference>
<evidence type="ECO:0000256" key="6">
    <source>
        <dbReference type="ARBA" id="ARBA00022989"/>
    </source>
</evidence>
<dbReference type="InterPro" id="IPR019572">
    <property type="entry name" value="UBA_E1_SCCH"/>
</dbReference>
<feature type="domain" description="Ubiquitin-activating enzyme SCCH" evidence="12">
    <location>
        <begin position="1292"/>
        <end position="1542"/>
    </location>
</feature>
<dbReference type="GO" id="GO:0030001">
    <property type="term" value="P:metal ion transport"/>
    <property type="evidence" value="ECO:0007669"/>
    <property type="project" value="UniProtKB-ARBA"/>
</dbReference>
<evidence type="ECO:0000259" key="11">
    <source>
        <dbReference type="Pfam" id="PF00899"/>
    </source>
</evidence>
<comment type="similarity">
    <text evidence="3">Belongs to the ubiquitin-activating E1 family.</text>
</comment>
<dbReference type="PANTHER" id="PTHR31064">
    <property type="entry name" value="POTASSIUM TRANSPORT PROTEIN DDB_G0292412-RELATED"/>
    <property type="match status" value="1"/>
</dbReference>
<dbReference type="InterPro" id="IPR042063">
    <property type="entry name" value="Ubi_acti_E1_SCCH"/>
</dbReference>
<keyword evidence="6 10" id="KW-1133">Transmembrane helix</keyword>
<dbReference type="Gene3D" id="3.40.50.720">
    <property type="entry name" value="NAD(P)-binding Rossmann-like Domain"/>
    <property type="match status" value="2"/>
</dbReference>
<feature type="region of interest" description="Disordered" evidence="9">
    <location>
        <begin position="1462"/>
        <end position="1481"/>
    </location>
</feature>
<evidence type="ECO:0000256" key="7">
    <source>
        <dbReference type="ARBA" id="ARBA00023065"/>
    </source>
</evidence>
<feature type="transmembrane region" description="Helical" evidence="10">
    <location>
        <begin position="376"/>
        <end position="400"/>
    </location>
</feature>
<evidence type="ECO:0000256" key="10">
    <source>
        <dbReference type="SAM" id="Phobius"/>
    </source>
</evidence>
<dbReference type="InterPro" id="IPR003445">
    <property type="entry name" value="Cat_transpt"/>
</dbReference>
<protein>
    <recommendedName>
        <fullName evidence="15">E1 ubiquitin-activating enzyme</fullName>
    </recommendedName>
</protein>
<evidence type="ECO:0000256" key="9">
    <source>
        <dbReference type="SAM" id="MobiDB-lite"/>
    </source>
</evidence>
<evidence type="ECO:0000256" key="1">
    <source>
        <dbReference type="ARBA" id="ARBA00004141"/>
    </source>
</evidence>
<feature type="transmembrane region" description="Helical" evidence="10">
    <location>
        <begin position="89"/>
        <end position="107"/>
    </location>
</feature>
<dbReference type="Pfam" id="PF02386">
    <property type="entry name" value="TrkH"/>
    <property type="match status" value="1"/>
</dbReference>
<comment type="subcellular location">
    <subcellularLocation>
        <location evidence="1">Membrane</location>
        <topology evidence="1">Multi-pass membrane protein</topology>
    </subcellularLocation>
</comment>
<feature type="transmembrane region" description="Helical" evidence="10">
    <location>
        <begin position="318"/>
        <end position="343"/>
    </location>
</feature>
<evidence type="ECO:0000256" key="8">
    <source>
        <dbReference type="ARBA" id="ARBA00023136"/>
    </source>
</evidence>
<proteinExistence type="inferred from homology"/>
<dbReference type="GO" id="GO:0005886">
    <property type="term" value="C:plasma membrane"/>
    <property type="evidence" value="ECO:0007669"/>
    <property type="project" value="TreeGrafter"/>
</dbReference>
<evidence type="ECO:0000256" key="4">
    <source>
        <dbReference type="ARBA" id="ARBA00022448"/>
    </source>
</evidence>
<dbReference type="SUPFAM" id="SSF69572">
    <property type="entry name" value="Activating enzymes of the ubiquitin-like proteins"/>
    <property type="match status" value="3"/>
</dbReference>
<dbReference type="InterPro" id="IPR051143">
    <property type="entry name" value="TrkH_K-transport"/>
</dbReference>
<evidence type="ECO:0000313" key="14">
    <source>
        <dbReference type="Proteomes" id="UP000654075"/>
    </source>
</evidence>
<evidence type="ECO:0000256" key="5">
    <source>
        <dbReference type="ARBA" id="ARBA00022692"/>
    </source>
</evidence>
<feature type="transmembrane region" description="Helical" evidence="10">
    <location>
        <begin position="284"/>
        <end position="306"/>
    </location>
</feature>
<feature type="domain" description="THIF-type NAD/FAD binding fold" evidence="11">
    <location>
        <begin position="1105"/>
        <end position="1596"/>
    </location>
</feature>
<reference evidence="13" key="1">
    <citation type="submission" date="2021-02" db="EMBL/GenBank/DDBJ databases">
        <authorList>
            <person name="Dougan E. K."/>
            <person name="Rhodes N."/>
            <person name="Thang M."/>
            <person name="Chan C."/>
        </authorList>
    </citation>
    <scope>NUCLEOTIDE SEQUENCE</scope>
</reference>
<keyword evidence="8 10" id="KW-0472">Membrane</keyword>
<keyword evidence="4" id="KW-0813">Transport</keyword>
<comment type="pathway">
    <text evidence="2">Protein modification; protein ubiquitination.</text>
</comment>
<feature type="transmembrane region" description="Helical" evidence="10">
    <location>
        <begin position="525"/>
        <end position="544"/>
    </location>
</feature>
<dbReference type="Proteomes" id="UP000654075">
    <property type="component" value="Unassembled WGS sequence"/>
</dbReference>